<proteinExistence type="predicted"/>
<evidence type="ECO:0000313" key="2">
    <source>
        <dbReference type="Proteomes" id="UP000034508"/>
    </source>
</evidence>
<comment type="caution">
    <text evidence="1">The sequence shown here is derived from an EMBL/GenBank/DDBJ whole genome shotgun (WGS) entry which is preliminary data.</text>
</comment>
<reference evidence="1 2" key="1">
    <citation type="journal article" date="2015" name="Nature">
        <title>rRNA introns, odd ribosomes, and small enigmatic genomes across a large radiation of phyla.</title>
        <authorList>
            <person name="Brown C.T."/>
            <person name="Hug L.A."/>
            <person name="Thomas B.C."/>
            <person name="Sharon I."/>
            <person name="Castelle C.J."/>
            <person name="Singh A."/>
            <person name="Wilkins M.J."/>
            <person name="Williams K.H."/>
            <person name="Banfield J.F."/>
        </authorList>
    </citation>
    <scope>NUCLEOTIDE SEQUENCE [LARGE SCALE GENOMIC DNA]</scope>
</reference>
<dbReference type="AlphaFoldDB" id="A0A0G0FL80"/>
<sequence length="205" mass="24233">MNVEVEHRGILTEAKFKNLNKFLKKNGKFLGEKDRFSVIYSPRGKETLKVIRSPIDLKLRITNKKTELVLKYGRWSGNDARKEFLFSIDSNKFEEMTEFLKILGFYYGVLQATKTYLYLYKGIEFALVKVPNWGHYFEAEISTDSDSVKKANEKIMSICKELDLSVLNDKDFYKLCESLNKRPGFRFNFKKEKFSDIKKRFISYF</sequence>
<name>A0A0G0FL80_9BACT</name>
<gene>
    <name evidence="1" type="ORF">US31_C0003G0006</name>
</gene>
<dbReference type="InterPro" id="IPR033469">
    <property type="entry name" value="CYTH-like_dom_sf"/>
</dbReference>
<accession>A0A0G0FL80</accession>
<organism evidence="1 2">
    <name type="scientific">Berkelbacteria bacterium GW2011_GWA1_36_9</name>
    <dbReference type="NCBI Taxonomy" id="1618331"/>
    <lineage>
        <taxon>Bacteria</taxon>
        <taxon>Candidatus Berkelbacteria</taxon>
    </lineage>
</organism>
<dbReference type="SUPFAM" id="SSF55154">
    <property type="entry name" value="CYTH-like phosphatases"/>
    <property type="match status" value="1"/>
</dbReference>
<protein>
    <submittedName>
        <fullName evidence="1">Adenylate cyclase</fullName>
    </submittedName>
</protein>
<evidence type="ECO:0000313" key="1">
    <source>
        <dbReference type="EMBL" id="KKQ18577.1"/>
    </source>
</evidence>
<dbReference type="EMBL" id="LBSM01000003">
    <property type="protein sequence ID" value="KKQ18577.1"/>
    <property type="molecule type" value="Genomic_DNA"/>
</dbReference>
<dbReference type="Gene3D" id="2.40.320.10">
    <property type="entry name" value="Hypothetical Protein Pfu-838710-001"/>
    <property type="match status" value="1"/>
</dbReference>
<dbReference type="Proteomes" id="UP000034508">
    <property type="component" value="Unassembled WGS sequence"/>
</dbReference>